<dbReference type="GO" id="GO:0016020">
    <property type="term" value="C:membrane"/>
    <property type="evidence" value="ECO:0007669"/>
    <property type="project" value="InterPro"/>
</dbReference>
<dbReference type="Gene3D" id="6.20.270.20">
    <property type="entry name" value="LapD/MoxY periplasmic domain"/>
    <property type="match status" value="1"/>
</dbReference>
<keyword evidence="6" id="KW-1185">Reference proteome</keyword>
<evidence type="ECO:0000313" key="6">
    <source>
        <dbReference type="Proteomes" id="UP001165678"/>
    </source>
</evidence>
<feature type="domain" description="GGDEF" evidence="4">
    <location>
        <begin position="262"/>
        <end position="397"/>
    </location>
</feature>
<comment type="caution">
    <text evidence="5">The sequence shown here is derived from an EMBL/GenBank/DDBJ whole genome shotgun (WGS) entry which is preliminary data.</text>
</comment>
<evidence type="ECO:0000259" key="2">
    <source>
        <dbReference type="PROSITE" id="PS50883"/>
    </source>
</evidence>
<dbReference type="PROSITE" id="PS50883">
    <property type="entry name" value="EAL"/>
    <property type="match status" value="1"/>
</dbReference>
<dbReference type="Pfam" id="PF00990">
    <property type="entry name" value="GGDEF"/>
    <property type="match status" value="1"/>
</dbReference>
<dbReference type="SUPFAM" id="SSF141868">
    <property type="entry name" value="EAL domain-like"/>
    <property type="match status" value="1"/>
</dbReference>
<dbReference type="InterPro" id="IPR035919">
    <property type="entry name" value="EAL_sf"/>
</dbReference>
<dbReference type="Pfam" id="PF16448">
    <property type="entry name" value="LapD_MoxY_N"/>
    <property type="match status" value="1"/>
</dbReference>
<dbReference type="PANTHER" id="PTHR33121">
    <property type="entry name" value="CYCLIC DI-GMP PHOSPHODIESTERASE PDEF"/>
    <property type="match status" value="1"/>
</dbReference>
<keyword evidence="1" id="KW-0472">Membrane</keyword>
<dbReference type="Gene3D" id="3.20.20.450">
    <property type="entry name" value="EAL domain"/>
    <property type="match status" value="1"/>
</dbReference>
<dbReference type="SUPFAM" id="SSF55073">
    <property type="entry name" value="Nucleotide cyclase"/>
    <property type="match status" value="1"/>
</dbReference>
<dbReference type="Pfam" id="PF00563">
    <property type="entry name" value="EAL"/>
    <property type="match status" value="1"/>
</dbReference>
<dbReference type="CDD" id="cd01948">
    <property type="entry name" value="EAL"/>
    <property type="match status" value="1"/>
</dbReference>
<dbReference type="PANTHER" id="PTHR33121:SF79">
    <property type="entry name" value="CYCLIC DI-GMP PHOSPHODIESTERASE PDED-RELATED"/>
    <property type="match status" value="1"/>
</dbReference>
<dbReference type="SMART" id="SM00052">
    <property type="entry name" value="EAL"/>
    <property type="match status" value="1"/>
</dbReference>
<feature type="transmembrane region" description="Helical" evidence="1">
    <location>
        <begin position="144"/>
        <end position="174"/>
    </location>
</feature>
<name>A0AA41ZJF6_9GAMM</name>
<evidence type="ECO:0000259" key="4">
    <source>
        <dbReference type="PROSITE" id="PS50887"/>
    </source>
</evidence>
<dbReference type="RefSeq" id="WP_265895152.1">
    <property type="nucleotide sequence ID" value="NZ_JAPIVE010000001.1"/>
</dbReference>
<proteinExistence type="predicted"/>
<dbReference type="Gene3D" id="3.30.110.200">
    <property type="match status" value="1"/>
</dbReference>
<accession>A0AA41ZJF6</accession>
<evidence type="ECO:0000259" key="3">
    <source>
        <dbReference type="PROSITE" id="PS50885"/>
    </source>
</evidence>
<dbReference type="InterPro" id="IPR032244">
    <property type="entry name" value="LapD_MoxY_N"/>
</dbReference>
<feature type="domain" description="HAMP" evidence="3">
    <location>
        <begin position="171"/>
        <end position="223"/>
    </location>
</feature>
<dbReference type="EMBL" id="JAPIVE010000001">
    <property type="protein sequence ID" value="MCX2522628.1"/>
    <property type="molecule type" value="Genomic_DNA"/>
</dbReference>
<dbReference type="InterPro" id="IPR050706">
    <property type="entry name" value="Cyclic-di-GMP_PDE-like"/>
</dbReference>
<dbReference type="Proteomes" id="UP001165678">
    <property type="component" value="Unassembled WGS sequence"/>
</dbReference>
<keyword evidence="1" id="KW-0812">Transmembrane</keyword>
<dbReference type="GO" id="GO:0071111">
    <property type="term" value="F:cyclic-guanylate-specific phosphodiesterase activity"/>
    <property type="evidence" value="ECO:0007669"/>
    <property type="project" value="InterPro"/>
</dbReference>
<dbReference type="InterPro" id="IPR043128">
    <property type="entry name" value="Rev_trsase/Diguanyl_cyclase"/>
</dbReference>
<dbReference type="GO" id="GO:0007165">
    <property type="term" value="P:signal transduction"/>
    <property type="evidence" value="ECO:0007669"/>
    <property type="project" value="InterPro"/>
</dbReference>
<reference evidence="5" key="1">
    <citation type="submission" date="2022-11" db="EMBL/GenBank/DDBJ databases">
        <title>Larsenimonas rhizosphaerae sp. nov., isolated from a tidal mudflat.</title>
        <authorList>
            <person name="Lee S.D."/>
            <person name="Kim I.S."/>
        </authorList>
    </citation>
    <scope>NUCLEOTIDE SEQUENCE</scope>
    <source>
        <strain evidence="5">GH2-1</strain>
    </source>
</reference>
<dbReference type="SMART" id="SM00304">
    <property type="entry name" value="HAMP"/>
    <property type="match status" value="1"/>
</dbReference>
<organism evidence="5 6">
    <name type="scientific">Larsenimonas rhizosphaerae</name>
    <dbReference type="NCBI Taxonomy" id="2944682"/>
    <lineage>
        <taxon>Bacteria</taxon>
        <taxon>Pseudomonadati</taxon>
        <taxon>Pseudomonadota</taxon>
        <taxon>Gammaproteobacteria</taxon>
        <taxon>Oceanospirillales</taxon>
        <taxon>Halomonadaceae</taxon>
        <taxon>Larsenimonas</taxon>
    </lineage>
</organism>
<dbReference type="InterPro" id="IPR003660">
    <property type="entry name" value="HAMP_dom"/>
</dbReference>
<keyword evidence="1" id="KW-1133">Transmembrane helix</keyword>
<gene>
    <name evidence="5" type="ORF">OQ287_00025</name>
</gene>
<dbReference type="InterPro" id="IPR029787">
    <property type="entry name" value="Nucleotide_cyclase"/>
</dbReference>
<dbReference type="PROSITE" id="PS50887">
    <property type="entry name" value="GGDEF"/>
    <property type="match status" value="1"/>
</dbReference>
<dbReference type="InterPro" id="IPR001633">
    <property type="entry name" value="EAL_dom"/>
</dbReference>
<dbReference type="Gene3D" id="3.30.70.270">
    <property type="match status" value="1"/>
</dbReference>
<feature type="domain" description="EAL" evidence="2">
    <location>
        <begin position="405"/>
        <end position="641"/>
    </location>
</feature>
<dbReference type="AlphaFoldDB" id="A0AA41ZJF6"/>
<dbReference type="SMART" id="SM00267">
    <property type="entry name" value="GGDEF"/>
    <property type="match status" value="1"/>
</dbReference>
<dbReference type="PROSITE" id="PS50885">
    <property type="entry name" value="HAMP"/>
    <property type="match status" value="1"/>
</dbReference>
<evidence type="ECO:0000256" key="1">
    <source>
        <dbReference type="SAM" id="Phobius"/>
    </source>
</evidence>
<sequence>MSLYRRLIGAVIILLLLFSTGVFVIEVQQKRDVLEQQQRNQVANLTQALSLSLVPFVEVGDWVGAETLMRATFDGGSVKRMYLDAVSRDKPLRIEQQVREDAPSLFRSMIDLPEQEGERDISGGWSPLGTIYIEADNNTAYNQLWYLALKMFGFLSIAVVIAVLVCTVLLRWLLSPLHDLSSHISAMELQGFSKPLKPTSIKELQGITAAVNRLGQRLKEQYDAQAQQVRRLQSMAERDAVSDLGNRAYLARVMEEWLASADGGALMILQVDALDDLYRRDGFEARDNAVRAIGQQLRAARLNNEPLNAARLSANEFAALLPDADDDERYRFLEQLMGLLNRIVDANPLSDEQLDACRAGIVVKEPGARRMTMLAAADKALQAARERQVDWEMAPKASAASERNRSEWRQLVEQAIDNDTFAFVAQPVLLSNGEEFHREVYLRLPEGDRVHSAGSFVPVVYHFRMGNRLDEYVCDWIDRRRTGLTNRLAVNLTVDTLGNAVALGRFMRWLEKHPHTAAGLDIELSEADVLKHPTSTQKLCDQVRALGGRTGIDRFARNLQIMPYLVSLRPDYVKIDQSFFVREEVDTELLRSLCMAAHQVNARVIVTRVETEEQRQRVIDIGADGFQGYLAPVEALVVDEH</sequence>
<evidence type="ECO:0000313" key="5">
    <source>
        <dbReference type="EMBL" id="MCX2522628.1"/>
    </source>
</evidence>
<dbReference type="InterPro" id="IPR000160">
    <property type="entry name" value="GGDEF_dom"/>
</dbReference>
<dbReference type="InterPro" id="IPR042461">
    <property type="entry name" value="LapD_MoxY_peri_C"/>
</dbReference>
<protein>
    <submittedName>
        <fullName evidence="5">EAL domain-containing protein</fullName>
    </submittedName>
</protein>